<dbReference type="SUPFAM" id="SSF53474">
    <property type="entry name" value="alpha/beta-Hydrolases"/>
    <property type="match status" value="1"/>
</dbReference>
<dbReference type="GO" id="GO:0016787">
    <property type="term" value="F:hydrolase activity"/>
    <property type="evidence" value="ECO:0007669"/>
    <property type="project" value="UniProtKB-KW"/>
</dbReference>
<dbReference type="EMBL" id="BDRX01000085">
    <property type="protein sequence ID" value="GBF96705.1"/>
    <property type="molecule type" value="Genomic_DNA"/>
</dbReference>
<name>A0A2V0PI09_9CHLO</name>
<dbReference type="AlphaFoldDB" id="A0A2V0PI09"/>
<keyword evidence="2" id="KW-0732">Signal</keyword>
<dbReference type="InParanoid" id="A0A2V0PI09"/>
<keyword evidence="3 10" id="KW-0378">Hydrolase</keyword>
<dbReference type="GO" id="GO:0016042">
    <property type="term" value="P:lipid catabolic process"/>
    <property type="evidence" value="ECO:0007669"/>
    <property type="project" value="UniProtKB-KW"/>
</dbReference>
<evidence type="ECO:0000256" key="5">
    <source>
        <dbReference type="ARBA" id="ARBA00023098"/>
    </source>
</evidence>
<keyword evidence="11" id="KW-1185">Reference proteome</keyword>
<feature type="domain" description="AB hydrolase-1" evidence="8">
    <location>
        <begin position="125"/>
        <end position="247"/>
    </location>
</feature>
<proteinExistence type="inferred from homology"/>
<dbReference type="Gene3D" id="3.40.50.1820">
    <property type="entry name" value="alpha/beta hydrolase"/>
    <property type="match status" value="1"/>
</dbReference>
<accession>A0A2V0PI09</accession>
<evidence type="ECO:0000313" key="11">
    <source>
        <dbReference type="Proteomes" id="UP000247498"/>
    </source>
</evidence>
<feature type="compositionally biased region" description="Gly residues" evidence="7">
    <location>
        <begin position="41"/>
        <end position="66"/>
    </location>
</feature>
<dbReference type="Pfam" id="PF00561">
    <property type="entry name" value="Abhydrolase_1"/>
    <property type="match status" value="1"/>
</dbReference>
<dbReference type="FunCoup" id="A0A2V0PI09">
    <property type="interactions" value="530"/>
</dbReference>
<evidence type="ECO:0000256" key="4">
    <source>
        <dbReference type="ARBA" id="ARBA00022963"/>
    </source>
</evidence>
<evidence type="ECO:0000256" key="6">
    <source>
        <dbReference type="ARBA" id="ARBA00023180"/>
    </source>
</evidence>
<comment type="caution">
    <text evidence="10">The sequence shown here is derived from an EMBL/GenBank/DDBJ whole genome shotgun (WGS) entry which is preliminary data.</text>
</comment>
<feature type="region of interest" description="Disordered" evidence="7">
    <location>
        <begin position="36"/>
        <end position="66"/>
    </location>
</feature>
<evidence type="ECO:0000259" key="9">
    <source>
        <dbReference type="Pfam" id="PF04083"/>
    </source>
</evidence>
<evidence type="ECO:0000256" key="7">
    <source>
        <dbReference type="SAM" id="MobiDB-lite"/>
    </source>
</evidence>
<dbReference type="InterPro" id="IPR029058">
    <property type="entry name" value="AB_hydrolase_fold"/>
</dbReference>
<dbReference type="FunFam" id="3.40.50.1820:FF:000057">
    <property type="entry name" value="Lipase"/>
    <property type="match status" value="1"/>
</dbReference>
<keyword evidence="5" id="KW-0443">Lipid metabolism</keyword>
<dbReference type="OrthoDB" id="9974421at2759"/>
<gene>
    <name evidence="10" type="ORF">Rsub_09447</name>
</gene>
<dbReference type="STRING" id="307507.A0A2V0PI09"/>
<reference evidence="10 11" key="1">
    <citation type="journal article" date="2018" name="Sci. Rep.">
        <title>Raphidocelis subcapitata (=Pseudokirchneriella subcapitata) provides an insight into genome evolution and environmental adaptations in the Sphaeropleales.</title>
        <authorList>
            <person name="Suzuki S."/>
            <person name="Yamaguchi H."/>
            <person name="Nakajima N."/>
            <person name="Kawachi M."/>
        </authorList>
    </citation>
    <scope>NUCLEOTIDE SEQUENCE [LARGE SCALE GENOMIC DNA]</scope>
    <source>
        <strain evidence="10 11">NIES-35</strain>
    </source>
</reference>
<feature type="region of interest" description="Disordered" evidence="7">
    <location>
        <begin position="79"/>
        <end position="125"/>
    </location>
</feature>
<dbReference type="InterPro" id="IPR000073">
    <property type="entry name" value="AB_hydrolase_1"/>
</dbReference>
<dbReference type="Proteomes" id="UP000247498">
    <property type="component" value="Unassembled WGS sequence"/>
</dbReference>
<organism evidence="10 11">
    <name type="scientific">Raphidocelis subcapitata</name>
    <dbReference type="NCBI Taxonomy" id="307507"/>
    <lineage>
        <taxon>Eukaryota</taxon>
        <taxon>Viridiplantae</taxon>
        <taxon>Chlorophyta</taxon>
        <taxon>core chlorophytes</taxon>
        <taxon>Chlorophyceae</taxon>
        <taxon>CS clade</taxon>
        <taxon>Sphaeropleales</taxon>
        <taxon>Selenastraceae</taxon>
        <taxon>Raphidocelis</taxon>
    </lineage>
</organism>
<comment type="similarity">
    <text evidence="1">Belongs to the AB hydrolase superfamily. Lipase family.</text>
</comment>
<sequence length="572" mass="58087">MADLIVPHGYPLEEHFVTTGDGYILRLFRVPHGRHPRAAEGDGGAAGGGGGGGGGSSGRGLLSGGRGWAKADAEAAAGSGGEALAAQGGGGRRGGRTAEQQQQQEEEEEEKQRPGGGGGGGARRPVVHLQHGLLGAGSDWALNGPGLSLAFVLADAGYDVWMGNVRANSYSRNHTHLEPADPAFWAFTWDDIALKDLPAMLKRELEVTGADSLAYVGHSQGTTVALALLSARPEWARRVHLAVLLAPVAVVTHVASPPLVALAKLNTDEIFTLLGISEFLPSSEALSRLDGQLCKLEPHLCVNLIAMICGYSLQNVDASRLPVYLNYTPSGTSVANMAHWSQAMRLADPAAMPYFDYGTRCSTILGAPRACNQRMYGQLEPPRYNLSRIDTPLALFTGGQDRLADPADAALLASALPRRWLASLRHQPAYAHLDYLWGVNARRVVYGEVLALLGEGPALRAHMAAAAAAAAAEDTPAAPAAAAAEAAAAENTPAAAAAAVAAAAAAEDTPAAPAAAVAAAAAAEDTPAAPAAAVAAAAAAEDTPAAAAAAAVAAAAARRAPEGGAGGKAGAA</sequence>
<dbReference type="Pfam" id="PF04083">
    <property type="entry name" value="Abhydro_lipase"/>
    <property type="match status" value="1"/>
</dbReference>
<dbReference type="PANTHER" id="PTHR11005">
    <property type="entry name" value="LYSOSOMAL ACID LIPASE-RELATED"/>
    <property type="match status" value="1"/>
</dbReference>
<feature type="domain" description="Partial AB-hydrolase lipase" evidence="9">
    <location>
        <begin position="2"/>
        <end position="36"/>
    </location>
</feature>
<protein>
    <submittedName>
        <fullName evidence="10">Lysosomal acid lipase cholesteryl ester hydrolase-like</fullName>
    </submittedName>
</protein>
<evidence type="ECO:0000259" key="8">
    <source>
        <dbReference type="Pfam" id="PF00561"/>
    </source>
</evidence>
<evidence type="ECO:0000256" key="2">
    <source>
        <dbReference type="ARBA" id="ARBA00022729"/>
    </source>
</evidence>
<keyword evidence="4" id="KW-0442">Lipid degradation</keyword>
<evidence type="ECO:0000313" key="10">
    <source>
        <dbReference type="EMBL" id="GBF96705.1"/>
    </source>
</evidence>
<dbReference type="InterPro" id="IPR006693">
    <property type="entry name" value="AB_hydrolase_lipase"/>
</dbReference>
<evidence type="ECO:0000256" key="1">
    <source>
        <dbReference type="ARBA" id="ARBA00010701"/>
    </source>
</evidence>
<evidence type="ECO:0000256" key="3">
    <source>
        <dbReference type="ARBA" id="ARBA00022801"/>
    </source>
</evidence>
<keyword evidence="6" id="KW-0325">Glycoprotein</keyword>